<dbReference type="GO" id="GO:0009534">
    <property type="term" value="C:chloroplast thylakoid"/>
    <property type="evidence" value="ECO:0007669"/>
    <property type="project" value="TreeGrafter"/>
</dbReference>
<dbReference type="GO" id="GO:0006526">
    <property type="term" value="P:L-arginine biosynthetic process"/>
    <property type="evidence" value="ECO:0007669"/>
    <property type="project" value="TreeGrafter"/>
</dbReference>
<comment type="caution">
    <text evidence="3">The sequence shown here is derived from an EMBL/GenBank/DDBJ whole genome shotgun (WGS) entry which is preliminary data.</text>
</comment>
<organism evidence="3 4">
    <name type="scientific">Taxus chinensis</name>
    <name type="common">Chinese yew</name>
    <name type="synonym">Taxus wallichiana var. chinensis</name>
    <dbReference type="NCBI Taxonomy" id="29808"/>
    <lineage>
        <taxon>Eukaryota</taxon>
        <taxon>Viridiplantae</taxon>
        <taxon>Streptophyta</taxon>
        <taxon>Embryophyta</taxon>
        <taxon>Tracheophyta</taxon>
        <taxon>Spermatophyta</taxon>
        <taxon>Pinopsida</taxon>
        <taxon>Pinidae</taxon>
        <taxon>Conifers II</taxon>
        <taxon>Cupressales</taxon>
        <taxon>Taxaceae</taxon>
        <taxon>Taxus</taxon>
    </lineage>
</organism>
<evidence type="ECO:0000313" key="4">
    <source>
        <dbReference type="Proteomes" id="UP000824469"/>
    </source>
</evidence>
<dbReference type="EMBL" id="JAHRHJ020000002">
    <property type="protein sequence ID" value="KAH9326057.1"/>
    <property type="molecule type" value="Genomic_DNA"/>
</dbReference>
<protein>
    <recommendedName>
        <fullName evidence="2">Aspartate/glutamate/uridylate kinase domain-containing protein</fullName>
    </recommendedName>
</protein>
<evidence type="ECO:0000259" key="2">
    <source>
        <dbReference type="Pfam" id="PF00696"/>
    </source>
</evidence>
<dbReference type="InterPro" id="IPR001048">
    <property type="entry name" value="Asp/Glu/Uridylate_kinase"/>
</dbReference>
<feature type="non-terminal residue" evidence="3">
    <location>
        <position position="78"/>
    </location>
</feature>
<feature type="non-terminal residue" evidence="3">
    <location>
        <position position="1"/>
    </location>
</feature>
<evidence type="ECO:0000313" key="3">
    <source>
        <dbReference type="EMBL" id="KAH9326057.1"/>
    </source>
</evidence>
<evidence type="ECO:0000256" key="1">
    <source>
        <dbReference type="ARBA" id="ARBA00022679"/>
    </source>
</evidence>
<dbReference type="AlphaFoldDB" id="A0AA38GPW1"/>
<dbReference type="Pfam" id="PF00696">
    <property type="entry name" value="AA_kinase"/>
    <property type="match status" value="1"/>
</dbReference>
<name>A0AA38GPW1_TAXCH</name>
<feature type="domain" description="Aspartate/glutamate/uridylate kinase" evidence="2">
    <location>
        <begin position="2"/>
        <end position="74"/>
    </location>
</feature>
<dbReference type="InterPro" id="IPR036393">
    <property type="entry name" value="AceGlu_kinase-like_sf"/>
</dbReference>
<dbReference type="Proteomes" id="UP000824469">
    <property type="component" value="Unassembled WGS sequence"/>
</dbReference>
<keyword evidence="1" id="KW-0808">Transferase</keyword>
<sequence>AGGNAVGLCGKDGKLITARPTGGDLGFVGEVAHINTSVLKAIVDNGSIPVIASVATDDSGKAYNINVDIVTGEITASL</sequence>
<dbReference type="Gene3D" id="3.40.1160.10">
    <property type="entry name" value="Acetylglutamate kinase-like"/>
    <property type="match status" value="1"/>
</dbReference>
<dbReference type="GO" id="GO:0003991">
    <property type="term" value="F:acetylglutamate kinase activity"/>
    <property type="evidence" value="ECO:0007669"/>
    <property type="project" value="TreeGrafter"/>
</dbReference>
<dbReference type="PANTHER" id="PTHR23342">
    <property type="entry name" value="N-ACETYLGLUTAMATE SYNTHASE"/>
    <property type="match status" value="1"/>
</dbReference>
<dbReference type="PANTHER" id="PTHR23342:SF0">
    <property type="entry name" value="N-ACETYLGLUTAMATE SYNTHASE, MITOCHONDRIAL"/>
    <property type="match status" value="1"/>
</dbReference>
<dbReference type="SUPFAM" id="SSF53633">
    <property type="entry name" value="Carbamate kinase-like"/>
    <property type="match status" value="1"/>
</dbReference>
<accession>A0AA38GPW1</accession>
<proteinExistence type="predicted"/>
<dbReference type="OMA" id="QPYSINA"/>
<keyword evidence="4" id="KW-1185">Reference proteome</keyword>
<reference evidence="3 4" key="1">
    <citation type="journal article" date="2021" name="Nat. Plants">
        <title>The Taxus genome provides insights into paclitaxel biosynthesis.</title>
        <authorList>
            <person name="Xiong X."/>
            <person name="Gou J."/>
            <person name="Liao Q."/>
            <person name="Li Y."/>
            <person name="Zhou Q."/>
            <person name="Bi G."/>
            <person name="Li C."/>
            <person name="Du R."/>
            <person name="Wang X."/>
            <person name="Sun T."/>
            <person name="Guo L."/>
            <person name="Liang H."/>
            <person name="Lu P."/>
            <person name="Wu Y."/>
            <person name="Zhang Z."/>
            <person name="Ro D.K."/>
            <person name="Shang Y."/>
            <person name="Huang S."/>
            <person name="Yan J."/>
        </authorList>
    </citation>
    <scope>NUCLEOTIDE SEQUENCE [LARGE SCALE GENOMIC DNA]</scope>
    <source>
        <strain evidence="3">Ta-2019</strain>
    </source>
</reference>
<gene>
    <name evidence="3" type="ORF">KI387_006235</name>
</gene>